<dbReference type="SUPFAM" id="SSF47095">
    <property type="entry name" value="HMG-box"/>
    <property type="match status" value="1"/>
</dbReference>
<feature type="DNA-binding region" description="HMG box" evidence="3">
    <location>
        <begin position="131"/>
        <end position="202"/>
    </location>
</feature>
<evidence type="ECO:0000256" key="3">
    <source>
        <dbReference type="PROSITE-ProRule" id="PRU00267"/>
    </source>
</evidence>
<dbReference type="PROSITE" id="PS50118">
    <property type="entry name" value="HMG_BOX_2"/>
    <property type="match status" value="1"/>
</dbReference>
<dbReference type="GO" id="GO:0005634">
    <property type="term" value="C:nucleus"/>
    <property type="evidence" value="ECO:0007669"/>
    <property type="project" value="UniProtKB-UniRule"/>
</dbReference>
<gene>
    <name evidence="5" type="ORF">CRHIZ90672A_00010827</name>
</gene>
<dbReference type="InterPro" id="IPR036910">
    <property type="entry name" value="HMG_box_dom_sf"/>
</dbReference>
<evidence type="ECO:0000313" key="6">
    <source>
        <dbReference type="Proteomes" id="UP000696573"/>
    </source>
</evidence>
<dbReference type="PANTHER" id="PTHR10270">
    <property type="entry name" value="SOX TRANSCRIPTION FACTOR"/>
    <property type="match status" value="1"/>
</dbReference>
<dbReference type="EMBL" id="CABFNQ020000692">
    <property type="protein sequence ID" value="CAH0023383.1"/>
    <property type="molecule type" value="Genomic_DNA"/>
</dbReference>
<dbReference type="PANTHER" id="PTHR10270:SF161">
    <property type="entry name" value="SEX-DETERMINING REGION Y PROTEIN"/>
    <property type="match status" value="1"/>
</dbReference>
<dbReference type="Gene3D" id="1.10.30.10">
    <property type="entry name" value="High mobility group box domain"/>
    <property type="match status" value="1"/>
</dbReference>
<dbReference type="Pfam" id="PF00505">
    <property type="entry name" value="HMG_box"/>
    <property type="match status" value="1"/>
</dbReference>
<keyword evidence="6" id="KW-1185">Reference proteome</keyword>
<reference evidence="5" key="1">
    <citation type="submission" date="2021-10" db="EMBL/GenBank/DDBJ databases">
        <authorList>
            <person name="Piombo E."/>
        </authorList>
    </citation>
    <scope>NUCLEOTIDE SEQUENCE</scope>
</reference>
<dbReference type="GO" id="GO:0001228">
    <property type="term" value="F:DNA-binding transcription activator activity, RNA polymerase II-specific"/>
    <property type="evidence" value="ECO:0007669"/>
    <property type="project" value="TreeGrafter"/>
</dbReference>
<keyword evidence="3" id="KW-0539">Nucleus</keyword>
<keyword evidence="1 3" id="KW-0238">DNA-binding</keyword>
<dbReference type="InterPro" id="IPR050140">
    <property type="entry name" value="SRY-related_HMG-box_TF-like"/>
</dbReference>
<sequence length="214" mass="24406">MNAPYQPNLHQPVPQFGTPQPDYAVTYVTNEAQGDVHVFVPDGYDIDFVRDIAQNFSRRVQEPVIVYHDEIRRKFRLCPAPAPHPFAHDYGVHVLSCDMTIPPPPPPGLMPEAAPVLGEPVEQQELNEPRIPRPPNSWILYRQAKSRELSGADGKYAGMTASELSTVISTMWHDAPSEEREYWQERAREEERIHKQMYPGYKYTTKKSAAKAPK</sequence>
<dbReference type="GO" id="GO:0000978">
    <property type="term" value="F:RNA polymerase II cis-regulatory region sequence-specific DNA binding"/>
    <property type="evidence" value="ECO:0007669"/>
    <property type="project" value="TreeGrafter"/>
</dbReference>
<comment type="caution">
    <text evidence="5">The sequence shown here is derived from an EMBL/GenBank/DDBJ whole genome shotgun (WGS) entry which is preliminary data.</text>
</comment>
<evidence type="ECO:0000313" key="5">
    <source>
        <dbReference type="EMBL" id="CAH0023383.1"/>
    </source>
</evidence>
<dbReference type="Proteomes" id="UP000696573">
    <property type="component" value="Unassembled WGS sequence"/>
</dbReference>
<keyword evidence="2" id="KW-0804">Transcription</keyword>
<proteinExistence type="predicted"/>
<name>A0A9N9VKF3_9HYPO</name>
<accession>A0A9N9VKF3</accession>
<dbReference type="SMART" id="SM00398">
    <property type="entry name" value="HMG"/>
    <property type="match status" value="1"/>
</dbReference>
<dbReference type="CDD" id="cd01389">
    <property type="entry name" value="HMG-box_ROX1-like"/>
    <property type="match status" value="1"/>
</dbReference>
<dbReference type="AlphaFoldDB" id="A0A9N9VKF3"/>
<evidence type="ECO:0000256" key="1">
    <source>
        <dbReference type="ARBA" id="ARBA00023125"/>
    </source>
</evidence>
<dbReference type="InterPro" id="IPR009071">
    <property type="entry name" value="HMG_box_dom"/>
</dbReference>
<feature type="domain" description="HMG box" evidence="4">
    <location>
        <begin position="131"/>
        <end position="202"/>
    </location>
</feature>
<dbReference type="OrthoDB" id="6247875at2759"/>
<evidence type="ECO:0000256" key="2">
    <source>
        <dbReference type="ARBA" id="ARBA00023163"/>
    </source>
</evidence>
<protein>
    <recommendedName>
        <fullName evidence="4">HMG box domain-containing protein</fullName>
    </recommendedName>
</protein>
<dbReference type="GO" id="GO:0030154">
    <property type="term" value="P:cell differentiation"/>
    <property type="evidence" value="ECO:0007669"/>
    <property type="project" value="TreeGrafter"/>
</dbReference>
<organism evidence="5 6">
    <name type="scientific">Clonostachys rhizophaga</name>
    <dbReference type="NCBI Taxonomy" id="160324"/>
    <lineage>
        <taxon>Eukaryota</taxon>
        <taxon>Fungi</taxon>
        <taxon>Dikarya</taxon>
        <taxon>Ascomycota</taxon>
        <taxon>Pezizomycotina</taxon>
        <taxon>Sordariomycetes</taxon>
        <taxon>Hypocreomycetidae</taxon>
        <taxon>Hypocreales</taxon>
        <taxon>Bionectriaceae</taxon>
        <taxon>Clonostachys</taxon>
    </lineage>
</organism>
<evidence type="ECO:0000259" key="4">
    <source>
        <dbReference type="PROSITE" id="PS50118"/>
    </source>
</evidence>